<keyword evidence="2" id="KW-1185">Reference proteome</keyword>
<gene>
    <name evidence="1" type="ORF">Vadar_006712</name>
</gene>
<dbReference type="EMBL" id="CM037154">
    <property type="protein sequence ID" value="KAH7859888.1"/>
    <property type="molecule type" value="Genomic_DNA"/>
</dbReference>
<organism evidence="1 2">
    <name type="scientific">Vaccinium darrowii</name>
    <dbReference type="NCBI Taxonomy" id="229202"/>
    <lineage>
        <taxon>Eukaryota</taxon>
        <taxon>Viridiplantae</taxon>
        <taxon>Streptophyta</taxon>
        <taxon>Embryophyta</taxon>
        <taxon>Tracheophyta</taxon>
        <taxon>Spermatophyta</taxon>
        <taxon>Magnoliopsida</taxon>
        <taxon>eudicotyledons</taxon>
        <taxon>Gunneridae</taxon>
        <taxon>Pentapetalae</taxon>
        <taxon>asterids</taxon>
        <taxon>Ericales</taxon>
        <taxon>Ericaceae</taxon>
        <taxon>Vaccinioideae</taxon>
        <taxon>Vaccinieae</taxon>
        <taxon>Vaccinium</taxon>
    </lineage>
</organism>
<accession>A0ACB7Z1Z1</accession>
<protein>
    <submittedName>
        <fullName evidence="1">Uncharacterized protein</fullName>
    </submittedName>
</protein>
<sequence>MASKKIVVAPVNKNTGKNVTIATNSKSTSTGPMTRSKAKATTIPTSKGVAPKVLTGKDQPVATLPIKKKDEEGSKKLPSNSENSISGSLSPRPSRSVSYANSSTSSHSGSSCSPPKHSNSPSCSESSYSVAMQAMITGATTLEEQMATMARAIEKLTKTVEEKDFQIASLMNKLEAQNVGDTSRDSSHPPGFTPQGVIIGDQNGKLIMSDQDKRLKQQVDTNRVSSSNPRGGAKFNHATSAALGIGENAQPTTIASLSIQQLQDMIASTIRAQYGGPTQSSLMYSKPYTKQIDYFKMPVGYQPPKFQQFDGKGNPKQHIAHFVETCNNAGTEGDLLVKQFVRSLKGNAFEWYTDLEPESIDSWEQMEREFLNRFYSTRRTMSMMELTNTKQWKDEPVVDYINRWRAISLDCKDRLSELSAVEMCMNGMHWGLLYILQGIKPRTFEDLATRAHDMEINIANHGGGNPPMVEQSKYKDGTKSDKLSGASTEESMAVSMVPVKIPRKDRKKEENPRDKHPTLKELQEKRYPFPDADVPSMLEDLLEKNVIQLPECKRPEEMRKGHDPRYCHYYRIVSHPTEKCFVLKDLIADLARKKKILLDVDEVAESNHTVITVEGPTSSFKIKTTESATTPTLGAIFKTIQFGLFDLIAIQCSSQDIPTHPHLKRAPDAKNDSEWIPIPQMKSIENKPKIHPHQVKKRKAKKSFPQFTARDEVNDGKDKKEKVFKKSFPTPITQHDFFPEGYFDDNCFQTVYMTSADEGDDISQSSTHRVSAFDRIEAPTTRTSVFEKLNKPSRENKEANSQLRRSAFSRLKDTRVKSKTEHKKQKVEEAMVYSTKEDEETRSSIPSRMKRITSLEVSHDGPLKVKRLTIILTKPNESQVEGVKKEQVVSIIP</sequence>
<evidence type="ECO:0000313" key="1">
    <source>
        <dbReference type="EMBL" id="KAH7859888.1"/>
    </source>
</evidence>
<reference evidence="1 2" key="1">
    <citation type="journal article" date="2021" name="Hortic Res">
        <title>High-quality reference genome and annotation aids understanding of berry development for evergreen blueberry (Vaccinium darrowii).</title>
        <authorList>
            <person name="Yu J."/>
            <person name="Hulse-Kemp A.M."/>
            <person name="Babiker E."/>
            <person name="Staton M."/>
        </authorList>
    </citation>
    <scope>NUCLEOTIDE SEQUENCE [LARGE SCALE GENOMIC DNA]</scope>
    <source>
        <strain evidence="2">cv. NJ 8807/NJ 8810</strain>
        <tissue evidence="1">Young leaf</tissue>
    </source>
</reference>
<proteinExistence type="predicted"/>
<evidence type="ECO:0000313" key="2">
    <source>
        <dbReference type="Proteomes" id="UP000828048"/>
    </source>
</evidence>
<comment type="caution">
    <text evidence="1">The sequence shown here is derived from an EMBL/GenBank/DDBJ whole genome shotgun (WGS) entry which is preliminary data.</text>
</comment>
<dbReference type="Proteomes" id="UP000828048">
    <property type="component" value="Chromosome 4"/>
</dbReference>
<name>A0ACB7Z1Z1_9ERIC</name>